<feature type="compositionally biased region" description="Basic and acidic residues" evidence="1">
    <location>
        <begin position="186"/>
        <end position="197"/>
    </location>
</feature>
<evidence type="ECO:0000313" key="3">
    <source>
        <dbReference type="EMBL" id="KXX80319.1"/>
    </source>
</evidence>
<protein>
    <submittedName>
        <fullName evidence="3">Oxalate oxidase GF-3.8</fullName>
    </submittedName>
</protein>
<dbReference type="SUPFAM" id="SSF51182">
    <property type="entry name" value="RmlC-like cupins"/>
    <property type="match status" value="1"/>
</dbReference>
<reference evidence="3 4" key="1">
    <citation type="journal article" date="2016" name="Genome Announc.">
        <title>Genome Sequence of Madurella mycetomatis mm55, Isolated from a Human Mycetoma Case in Sudan.</title>
        <authorList>
            <person name="Smit S."/>
            <person name="Derks M.F."/>
            <person name="Bervoets S."/>
            <person name="Fahal A."/>
            <person name="van Leeuwen W."/>
            <person name="van Belkum A."/>
            <person name="van de Sande W.W."/>
        </authorList>
    </citation>
    <scope>NUCLEOTIDE SEQUENCE [LARGE SCALE GENOMIC DNA]</scope>
    <source>
        <strain evidence="4">mm55</strain>
    </source>
</reference>
<dbReference type="Gene3D" id="2.60.120.10">
    <property type="entry name" value="Jelly Rolls"/>
    <property type="match status" value="1"/>
</dbReference>
<dbReference type="InterPro" id="IPR014710">
    <property type="entry name" value="RmlC-like_jellyroll"/>
</dbReference>
<dbReference type="AlphaFoldDB" id="A0A175WA14"/>
<comment type="caution">
    <text evidence="3">The sequence shown here is derived from an EMBL/GenBank/DDBJ whole genome shotgun (WGS) entry which is preliminary data.</text>
</comment>
<dbReference type="PANTHER" id="PTHR36156">
    <property type="entry name" value="SLR2101 PROTEIN"/>
    <property type="match status" value="1"/>
</dbReference>
<feature type="region of interest" description="Disordered" evidence="1">
    <location>
        <begin position="177"/>
        <end position="197"/>
    </location>
</feature>
<dbReference type="InterPro" id="IPR013096">
    <property type="entry name" value="Cupin_2"/>
</dbReference>
<dbReference type="CDD" id="cd02231">
    <property type="entry name" value="cupin_BLL6423-like"/>
    <property type="match status" value="1"/>
</dbReference>
<accession>A0A175WA14</accession>
<dbReference type="VEuPathDB" id="FungiDB:MMYC01_203346"/>
<dbReference type="PANTHER" id="PTHR36156:SF2">
    <property type="entry name" value="CUPIN TYPE-2 DOMAIN-CONTAINING PROTEIN"/>
    <property type="match status" value="1"/>
</dbReference>
<sequence length="197" mass="22018">MSSDNAEEPIQSPLGTPNRYTTTHDHSTKKSIFHRSLPETLTPYGAAGMVVFDSYKTFTHPFTMSDENDIAKLQSHPPSAPNTVWFPAVGESLLRYCDWAPGETIAFHRTETLDLGVCVAGSMELTLDSGEMRVLRVGDTIVQRGTMHAWRNPSDTEWARVIFFLLGAEPVRVEGKPMEEDLPWSGEKRHGEQAKLD</sequence>
<gene>
    <name evidence="3" type="ORF">MMYC01_203346</name>
</gene>
<dbReference type="Pfam" id="PF07883">
    <property type="entry name" value="Cupin_2"/>
    <property type="match status" value="1"/>
</dbReference>
<feature type="region of interest" description="Disordered" evidence="1">
    <location>
        <begin position="1"/>
        <end position="31"/>
    </location>
</feature>
<dbReference type="InterPro" id="IPR047142">
    <property type="entry name" value="OryJ/VirC-like"/>
</dbReference>
<keyword evidence="4" id="KW-1185">Reference proteome</keyword>
<evidence type="ECO:0000259" key="2">
    <source>
        <dbReference type="Pfam" id="PF07883"/>
    </source>
</evidence>
<evidence type="ECO:0000313" key="4">
    <source>
        <dbReference type="Proteomes" id="UP000078237"/>
    </source>
</evidence>
<dbReference type="OrthoDB" id="5840532at2759"/>
<proteinExistence type="predicted"/>
<organism evidence="3 4">
    <name type="scientific">Madurella mycetomatis</name>
    <dbReference type="NCBI Taxonomy" id="100816"/>
    <lineage>
        <taxon>Eukaryota</taxon>
        <taxon>Fungi</taxon>
        <taxon>Dikarya</taxon>
        <taxon>Ascomycota</taxon>
        <taxon>Pezizomycotina</taxon>
        <taxon>Sordariomycetes</taxon>
        <taxon>Sordariomycetidae</taxon>
        <taxon>Sordariales</taxon>
        <taxon>Sordariales incertae sedis</taxon>
        <taxon>Madurella</taxon>
    </lineage>
</organism>
<evidence type="ECO:0000256" key="1">
    <source>
        <dbReference type="SAM" id="MobiDB-lite"/>
    </source>
</evidence>
<feature type="domain" description="Cupin type-2" evidence="2">
    <location>
        <begin position="97"/>
        <end position="161"/>
    </location>
</feature>
<dbReference type="Proteomes" id="UP000078237">
    <property type="component" value="Unassembled WGS sequence"/>
</dbReference>
<dbReference type="InterPro" id="IPR011051">
    <property type="entry name" value="RmlC_Cupin_sf"/>
</dbReference>
<dbReference type="STRING" id="100816.A0A175WA14"/>
<name>A0A175WA14_9PEZI</name>
<dbReference type="EMBL" id="LCTW02000063">
    <property type="protein sequence ID" value="KXX80319.1"/>
    <property type="molecule type" value="Genomic_DNA"/>
</dbReference>